<evidence type="ECO:0000256" key="1">
    <source>
        <dbReference type="ARBA" id="ARBA00004173"/>
    </source>
</evidence>
<keyword evidence="6" id="KW-0694">RNA-binding</keyword>
<dbReference type="InterPro" id="IPR011990">
    <property type="entry name" value="TPR-like_helical_dom_sf"/>
</dbReference>
<dbReference type="GO" id="GO:1990904">
    <property type="term" value="C:ribonucleoprotein complex"/>
    <property type="evidence" value="ECO:0007669"/>
    <property type="project" value="UniProtKB-KW"/>
</dbReference>
<evidence type="ECO:0000256" key="6">
    <source>
        <dbReference type="ARBA" id="ARBA00022884"/>
    </source>
</evidence>
<dbReference type="InterPro" id="IPR037387">
    <property type="entry name" value="PTCD3"/>
</dbReference>
<evidence type="ECO:0000256" key="5">
    <source>
        <dbReference type="ARBA" id="ARBA00022845"/>
    </source>
</evidence>
<evidence type="ECO:0000256" key="4">
    <source>
        <dbReference type="ARBA" id="ARBA00022737"/>
    </source>
</evidence>
<feature type="domain" description="PROP1-like PPR" evidence="12">
    <location>
        <begin position="463"/>
        <end position="603"/>
    </location>
</feature>
<name>A0A7D9H7L0_PARCT</name>
<keyword evidence="9" id="KW-0496">Mitochondrion</keyword>
<dbReference type="EMBL" id="CACRXK020000015">
    <property type="protein sequence ID" value="CAB3976817.1"/>
    <property type="molecule type" value="Genomic_DNA"/>
</dbReference>
<dbReference type="GO" id="GO:0006417">
    <property type="term" value="P:regulation of translation"/>
    <property type="evidence" value="ECO:0007669"/>
    <property type="project" value="UniProtKB-KW"/>
</dbReference>
<keyword evidence="5" id="KW-0810">Translation regulation</keyword>
<dbReference type="Gene3D" id="1.25.40.10">
    <property type="entry name" value="Tetratricopeptide repeat domain"/>
    <property type="match status" value="3"/>
</dbReference>
<dbReference type="GO" id="GO:0005840">
    <property type="term" value="C:ribosome"/>
    <property type="evidence" value="ECO:0007669"/>
    <property type="project" value="UniProtKB-KW"/>
</dbReference>
<dbReference type="OrthoDB" id="6021531at2759"/>
<dbReference type="InterPro" id="IPR002885">
    <property type="entry name" value="PPR_rpt"/>
</dbReference>
<comment type="similarity">
    <text evidence="2">Belongs to the mitochondrion-specific ribosomal protein mS39 family.</text>
</comment>
<sequence>MAVVLCRKCLRRIPGLYTTSSKTGYNCLTSQSSQEEIENSDLSAAEYAPEVTREKLKVLKALASTIKPEPNAPIHGFFEDPFLMPRTSTRKNELLKAREEGKKAAEYIIKTYPHLFPLRKPEPAWPEELPIEIKGGDEKTLQDLIAVKQTGKAIHLYEQLVAKGESVSLDCENRLLELTGYYGAKQSDDAGELSTDVPISYFEAKGKQKWSPENFAHQLFKRMSNKNSRTYEAMILSLLKFQSHQLALEIFDEMKEKSLKGSVFLYNRLIENSEQLCMDKTDPWTFAQDIVRHLNSEPVVRANLGTFSSVLKVCAAHSPSAYEDATKIIREMYSLGIEPSLGCYTHLLEAAERNSKGRVAVNNIVAHLNSLDHHFTPESASDYEFFVTAMGTARHFRDGTTARELFQLSEKSNYKQFLGLKQFSFYGNFLCSLALSEHASTVMDVYQQLVPKYFVPREWIYVELLRCLEKSKQPHRAIELYNDVKQYRVNMTVHTCRRFISCFSVKLAKEHLPEYNRVMEEIFQWMEFFDIEVDNFMMSQMIRICCLNGQLDTAWENMEKFSERNFTPTFAALSSLLQGTLTTKEKDKTKKVFEMMATQGFRLSASLRNTYYRGLAFTAKECYEVDQLFANLPPNRSPPDKY</sequence>
<evidence type="ECO:0000256" key="7">
    <source>
        <dbReference type="ARBA" id="ARBA00022946"/>
    </source>
</evidence>
<protein>
    <recommendedName>
        <fullName evidence="11">Small ribosomal subunit protein mS39</fullName>
    </recommendedName>
</protein>
<evidence type="ECO:0000256" key="2">
    <source>
        <dbReference type="ARBA" id="ARBA00008551"/>
    </source>
</evidence>
<dbReference type="InterPro" id="IPR055063">
    <property type="entry name" value="Rib_mS39_PPR"/>
</dbReference>
<organism evidence="13 14">
    <name type="scientific">Paramuricea clavata</name>
    <name type="common">Red gorgonian</name>
    <name type="synonym">Violescent sea-whip</name>
    <dbReference type="NCBI Taxonomy" id="317549"/>
    <lineage>
        <taxon>Eukaryota</taxon>
        <taxon>Metazoa</taxon>
        <taxon>Cnidaria</taxon>
        <taxon>Anthozoa</taxon>
        <taxon>Octocorallia</taxon>
        <taxon>Malacalcyonacea</taxon>
        <taxon>Plexauridae</taxon>
        <taxon>Paramuricea</taxon>
    </lineage>
</organism>
<evidence type="ECO:0000256" key="8">
    <source>
        <dbReference type="ARBA" id="ARBA00022980"/>
    </source>
</evidence>
<dbReference type="GO" id="GO:0005739">
    <property type="term" value="C:mitochondrion"/>
    <property type="evidence" value="ECO:0007669"/>
    <property type="project" value="UniProtKB-SubCell"/>
</dbReference>
<dbReference type="GO" id="GO:0019843">
    <property type="term" value="F:rRNA binding"/>
    <property type="evidence" value="ECO:0007669"/>
    <property type="project" value="UniProtKB-KW"/>
</dbReference>
<proteinExistence type="inferred from homology"/>
<evidence type="ECO:0000256" key="3">
    <source>
        <dbReference type="ARBA" id="ARBA00022730"/>
    </source>
</evidence>
<keyword evidence="14" id="KW-1185">Reference proteome</keyword>
<accession>A0A7D9H7L0</accession>
<evidence type="ECO:0000313" key="14">
    <source>
        <dbReference type="Proteomes" id="UP001152795"/>
    </source>
</evidence>
<keyword evidence="3" id="KW-0699">rRNA-binding</keyword>
<dbReference type="Pfam" id="PF22330">
    <property type="entry name" value="Rib_mS39_PPR"/>
    <property type="match status" value="1"/>
</dbReference>
<dbReference type="AlphaFoldDB" id="A0A7D9H7L0"/>
<comment type="caution">
    <text evidence="13">The sequence shown here is derived from an EMBL/GenBank/DDBJ whole genome shotgun (WGS) entry which is preliminary data.</text>
</comment>
<reference evidence="13" key="1">
    <citation type="submission" date="2020-04" db="EMBL/GenBank/DDBJ databases">
        <authorList>
            <person name="Alioto T."/>
            <person name="Alioto T."/>
            <person name="Gomez Garrido J."/>
        </authorList>
    </citation>
    <scope>NUCLEOTIDE SEQUENCE</scope>
    <source>
        <strain evidence="13">A484AB</strain>
    </source>
</reference>
<dbReference type="PROSITE" id="PS51375">
    <property type="entry name" value="PPR"/>
    <property type="match status" value="3"/>
</dbReference>
<evidence type="ECO:0000313" key="13">
    <source>
        <dbReference type="EMBL" id="CAB3976817.1"/>
    </source>
</evidence>
<evidence type="ECO:0000256" key="11">
    <source>
        <dbReference type="ARBA" id="ARBA00035134"/>
    </source>
</evidence>
<evidence type="ECO:0000256" key="10">
    <source>
        <dbReference type="ARBA" id="ARBA00023274"/>
    </source>
</evidence>
<dbReference type="Proteomes" id="UP001152795">
    <property type="component" value="Unassembled WGS sequence"/>
</dbReference>
<dbReference type="GO" id="GO:0043024">
    <property type="term" value="F:ribosomal small subunit binding"/>
    <property type="evidence" value="ECO:0007669"/>
    <property type="project" value="InterPro"/>
</dbReference>
<evidence type="ECO:0000256" key="9">
    <source>
        <dbReference type="ARBA" id="ARBA00023128"/>
    </source>
</evidence>
<comment type="subcellular location">
    <subcellularLocation>
        <location evidence="1">Mitochondrion</location>
    </subcellularLocation>
</comment>
<dbReference type="Pfam" id="PF13812">
    <property type="entry name" value="PPR_3"/>
    <property type="match status" value="1"/>
</dbReference>
<dbReference type="InterPro" id="IPR033443">
    <property type="entry name" value="PROP1-like_PPR_dom"/>
</dbReference>
<keyword evidence="10" id="KW-0687">Ribonucleoprotein</keyword>
<evidence type="ECO:0000259" key="12">
    <source>
        <dbReference type="Pfam" id="PF17177"/>
    </source>
</evidence>
<dbReference type="PANTHER" id="PTHR16276:SF1">
    <property type="entry name" value="SMALL RIBOSOMAL SUBUNIT PROTEIN MS39"/>
    <property type="match status" value="1"/>
</dbReference>
<keyword evidence="7" id="KW-0809">Transit peptide</keyword>
<dbReference type="GO" id="GO:0032543">
    <property type="term" value="P:mitochondrial translation"/>
    <property type="evidence" value="ECO:0007669"/>
    <property type="project" value="InterPro"/>
</dbReference>
<dbReference type="PANTHER" id="PTHR16276">
    <property type="entry name" value="PENTATRICOPEPTIDE REPEAT DOMAIN-CONTAINING PROTEIN 3"/>
    <property type="match status" value="1"/>
</dbReference>
<keyword evidence="4" id="KW-0677">Repeat</keyword>
<gene>
    <name evidence="13" type="ORF">PACLA_8A056591</name>
</gene>
<dbReference type="Pfam" id="PF17177">
    <property type="entry name" value="PPR_long"/>
    <property type="match status" value="1"/>
</dbReference>
<keyword evidence="8" id="KW-0689">Ribosomal protein</keyword>